<accession>C5HYK8</accession>
<feature type="compositionally biased region" description="Basic and acidic residues" evidence="1">
    <location>
        <begin position="1"/>
        <end position="11"/>
    </location>
</feature>
<protein>
    <submittedName>
        <fullName evidence="2">Dmrt1c</fullName>
    </submittedName>
</protein>
<feature type="compositionally biased region" description="Low complexity" evidence="1">
    <location>
        <begin position="69"/>
        <end position="80"/>
    </location>
</feature>
<dbReference type="InterPro" id="IPR022114">
    <property type="entry name" value="DMRT1-like"/>
</dbReference>
<reference evidence="2" key="1">
    <citation type="journal article" date="2009" name="J. Mol. Endocrinol.">
        <title>Identification of multiple dmrt1s in catfish: localization, dimorphic expression pattern, changes during testicular cycle and after methyltestosterone treatment.</title>
        <authorList>
            <person name="Raghuveer K."/>
            <person name="Senthilkumaran B."/>
        </authorList>
    </citation>
    <scope>NUCLEOTIDE SEQUENCE</scope>
    <source>
        <tissue evidence="2">Testis</tissue>
    </source>
</reference>
<organism evidence="2">
    <name type="scientific">Clarias batrachus</name>
    <name type="common">Walking catfish</name>
    <name type="synonym">Silurus batrachus</name>
    <dbReference type="NCBI Taxonomy" id="59899"/>
    <lineage>
        <taxon>Eukaryota</taxon>
        <taxon>Metazoa</taxon>
        <taxon>Chordata</taxon>
        <taxon>Craniata</taxon>
        <taxon>Vertebrata</taxon>
        <taxon>Euteleostomi</taxon>
        <taxon>Actinopterygii</taxon>
        <taxon>Neopterygii</taxon>
        <taxon>Teleostei</taxon>
        <taxon>Ostariophysi</taxon>
        <taxon>Siluriformes</taxon>
        <taxon>Clariidae</taxon>
        <taxon>Clarias</taxon>
    </lineage>
</organism>
<feature type="region of interest" description="Disordered" evidence="1">
    <location>
        <begin position="1"/>
        <end position="31"/>
    </location>
</feature>
<proteinExistence type="evidence at transcript level"/>
<evidence type="ECO:0000313" key="2">
    <source>
        <dbReference type="EMBL" id="ACR77515.1"/>
    </source>
</evidence>
<sequence>MSDDEQNKKPFLEVATPLSPGPVALRRQQAQEEEMGICTPVNLSGSDIVVKDEPGNDYGFAVGARSLASSPAASGSRSSLTPSPTAATRGHSEGSADLVVDASYYNFYQPSRYPAYYSNLYNYQQYQQMPSGDSRLSSHNMSQQYRMHSYYSAASYLSQGLGTAACMPPIFSMEDSSVCPEPKTAAFSADGVPDTSLACMPVNLMVSAENKAECEPNSDSGAFTVDSIIEGAAK</sequence>
<name>C5HYK8_CLABA</name>
<evidence type="ECO:0000256" key="1">
    <source>
        <dbReference type="SAM" id="MobiDB-lite"/>
    </source>
</evidence>
<dbReference type="EMBL" id="FJ596558">
    <property type="protein sequence ID" value="ACR77515.1"/>
    <property type="molecule type" value="mRNA"/>
</dbReference>
<dbReference type="AlphaFoldDB" id="C5HYK8"/>
<feature type="region of interest" description="Disordered" evidence="1">
    <location>
        <begin position="69"/>
        <end position="93"/>
    </location>
</feature>
<dbReference type="Pfam" id="PF12374">
    <property type="entry name" value="Dmrt1"/>
    <property type="match status" value="1"/>
</dbReference>